<dbReference type="PROSITE" id="PS51375">
    <property type="entry name" value="PPR"/>
    <property type="match status" value="5"/>
</dbReference>
<dbReference type="EMBL" id="JAWXYG010000006">
    <property type="protein sequence ID" value="KAK4269092.1"/>
    <property type="molecule type" value="Genomic_DNA"/>
</dbReference>
<organism evidence="4 5">
    <name type="scientific">Acacia crassicarpa</name>
    <name type="common">northern wattle</name>
    <dbReference type="NCBI Taxonomy" id="499986"/>
    <lineage>
        <taxon>Eukaryota</taxon>
        <taxon>Viridiplantae</taxon>
        <taxon>Streptophyta</taxon>
        <taxon>Embryophyta</taxon>
        <taxon>Tracheophyta</taxon>
        <taxon>Spermatophyta</taxon>
        <taxon>Magnoliopsida</taxon>
        <taxon>eudicotyledons</taxon>
        <taxon>Gunneridae</taxon>
        <taxon>Pentapetalae</taxon>
        <taxon>rosids</taxon>
        <taxon>fabids</taxon>
        <taxon>Fabales</taxon>
        <taxon>Fabaceae</taxon>
        <taxon>Caesalpinioideae</taxon>
        <taxon>mimosoid clade</taxon>
        <taxon>Acacieae</taxon>
        <taxon>Acacia</taxon>
    </lineage>
</organism>
<keyword evidence="1" id="KW-0677">Repeat</keyword>
<accession>A0AAE1MIK6</accession>
<gene>
    <name evidence="4" type="ORF">QN277_022296</name>
</gene>
<evidence type="ECO:0000313" key="4">
    <source>
        <dbReference type="EMBL" id="KAK4269092.1"/>
    </source>
</evidence>
<dbReference type="Pfam" id="PF01535">
    <property type="entry name" value="PPR"/>
    <property type="match status" value="6"/>
</dbReference>
<evidence type="ECO:0000256" key="2">
    <source>
        <dbReference type="ARBA" id="ARBA00061659"/>
    </source>
</evidence>
<feature type="repeat" description="PPR" evidence="3">
    <location>
        <begin position="86"/>
        <end position="120"/>
    </location>
</feature>
<reference evidence="4" key="1">
    <citation type="submission" date="2023-10" db="EMBL/GenBank/DDBJ databases">
        <title>Chromosome-level genome of the transformable northern wattle, Acacia crassicarpa.</title>
        <authorList>
            <person name="Massaro I."/>
            <person name="Sinha N.R."/>
            <person name="Poethig S."/>
            <person name="Leichty A.R."/>
        </authorList>
    </citation>
    <scope>NUCLEOTIDE SEQUENCE</scope>
    <source>
        <strain evidence="4">Acra3RX</strain>
        <tissue evidence="4">Leaf</tissue>
    </source>
</reference>
<dbReference type="Pfam" id="PF20431">
    <property type="entry name" value="E_motif"/>
    <property type="match status" value="1"/>
</dbReference>
<feature type="repeat" description="PPR" evidence="3">
    <location>
        <begin position="280"/>
        <end position="314"/>
    </location>
</feature>
<dbReference type="Proteomes" id="UP001293593">
    <property type="component" value="Unassembled WGS sequence"/>
</dbReference>
<evidence type="ECO:0000313" key="5">
    <source>
        <dbReference type="Proteomes" id="UP001293593"/>
    </source>
</evidence>
<dbReference type="SUPFAM" id="SSF48452">
    <property type="entry name" value="TPR-like"/>
    <property type="match status" value="1"/>
</dbReference>
<keyword evidence="5" id="KW-1185">Reference proteome</keyword>
<evidence type="ECO:0008006" key="6">
    <source>
        <dbReference type="Google" id="ProtNLM"/>
    </source>
</evidence>
<feature type="repeat" description="PPR" evidence="3">
    <location>
        <begin position="381"/>
        <end position="415"/>
    </location>
</feature>
<feature type="repeat" description="PPR" evidence="3">
    <location>
        <begin position="218"/>
        <end position="252"/>
    </location>
</feature>
<dbReference type="FunFam" id="1.25.40.10:FF:000090">
    <property type="entry name" value="Pentatricopeptide repeat-containing protein, chloroplastic"/>
    <property type="match status" value="1"/>
</dbReference>
<dbReference type="InterPro" id="IPR002885">
    <property type="entry name" value="PPR_rpt"/>
</dbReference>
<proteinExistence type="inferred from homology"/>
<evidence type="ECO:0000256" key="3">
    <source>
        <dbReference type="PROSITE-ProRule" id="PRU00708"/>
    </source>
</evidence>
<dbReference type="PANTHER" id="PTHR47926:SF398">
    <property type="entry name" value="PENTATRICOPEPTIDE REPEAT-CONTAINING PROTEIN"/>
    <property type="match status" value="1"/>
</dbReference>
<sequence length="558" mass="62889">MCTNSSSLSLIIHQKHETSTLISHFLNSSKTIDHLRQTQALFLKLLATPHHHQYLAGRLLLRILQCPGDNLRYASQVFDQIPSSKNGFLWTSLIRKYSLYGQFHLCISLYSRMHQKGVLPSGFTFSSVLNACCRIPVIFEGKQVHSRVLQSGLCKNKIVQTAILDMYAKCGLLSDARAVFDEMGERDVVAWTAMIRAYTKVGMMVDAMWLFENMQERNSFTWTTMVAGYANNGDMKAAKELYDMMKEKDMITWVAMIAGYGKCGDVREARRVFDEIPVLDASSFAAMVACYAQNGFAKEAIKMYNHLRERKIRITDVAMVGAISACAQLRDVHFSRTLTNQLEDNCCDRTLAISNALIQMHSKCGNIDLAWREFNRMSNRDVITYSTLITTLAEHGKSQDALDVFLKMQKEGIKPNQITFVGVLNACSYAGLVEQGCTYFKQMTCSFGIKPLSEHYSCMVDLLGRAGQLERACNLIHENASDEATAWGSLLGACRVHGNIELGEIAARRLFEIDPNDSGNYVLLANTYASKDRWDDVEKVKKMMSENRMRKPPGCSWV</sequence>
<dbReference type="AlphaFoldDB" id="A0AAE1MIK6"/>
<evidence type="ECO:0000256" key="1">
    <source>
        <dbReference type="ARBA" id="ARBA00022737"/>
    </source>
</evidence>
<dbReference type="InterPro" id="IPR011990">
    <property type="entry name" value="TPR-like_helical_dom_sf"/>
</dbReference>
<protein>
    <recommendedName>
        <fullName evidence="6">Pentatricopeptide repeat-containing protein</fullName>
    </recommendedName>
</protein>
<name>A0AAE1MIK6_9FABA</name>
<dbReference type="InterPro" id="IPR046848">
    <property type="entry name" value="E_motif"/>
</dbReference>
<feature type="repeat" description="PPR" evidence="3">
    <location>
        <begin position="187"/>
        <end position="217"/>
    </location>
</feature>
<dbReference type="Gene3D" id="1.25.40.10">
    <property type="entry name" value="Tetratricopeptide repeat domain"/>
    <property type="match status" value="4"/>
</dbReference>
<dbReference type="Pfam" id="PF13041">
    <property type="entry name" value="PPR_2"/>
    <property type="match status" value="2"/>
</dbReference>
<comment type="caution">
    <text evidence="4">The sequence shown here is derived from an EMBL/GenBank/DDBJ whole genome shotgun (WGS) entry which is preliminary data.</text>
</comment>
<comment type="similarity">
    <text evidence="2">Belongs to the PPR family. PCMP-E subfamily.</text>
</comment>
<dbReference type="PANTHER" id="PTHR47926">
    <property type="entry name" value="PENTATRICOPEPTIDE REPEAT-CONTAINING PROTEIN"/>
    <property type="match status" value="1"/>
</dbReference>
<dbReference type="GO" id="GO:0003723">
    <property type="term" value="F:RNA binding"/>
    <property type="evidence" value="ECO:0007669"/>
    <property type="project" value="InterPro"/>
</dbReference>
<dbReference type="GO" id="GO:0009451">
    <property type="term" value="P:RNA modification"/>
    <property type="evidence" value="ECO:0007669"/>
    <property type="project" value="InterPro"/>
</dbReference>
<dbReference type="NCBIfam" id="TIGR00756">
    <property type="entry name" value="PPR"/>
    <property type="match status" value="7"/>
</dbReference>
<dbReference type="InterPro" id="IPR046960">
    <property type="entry name" value="PPR_At4g14850-like_plant"/>
</dbReference>
<dbReference type="FunFam" id="1.25.40.10:FF:001214">
    <property type="entry name" value="Pentatricopeptide repeat-containing protein At2g20540"/>
    <property type="match status" value="1"/>
</dbReference>